<dbReference type="EC" id="1.-.-.-" evidence="4"/>
<dbReference type="InterPro" id="IPR036291">
    <property type="entry name" value="NAD(P)-bd_dom_sf"/>
</dbReference>
<name>A0ABU2ZE83_9SPHN</name>
<dbReference type="SUPFAM" id="SSF51735">
    <property type="entry name" value="NAD(P)-binding Rossmann-fold domains"/>
    <property type="match status" value="1"/>
</dbReference>
<dbReference type="CDD" id="cd05233">
    <property type="entry name" value="SDR_c"/>
    <property type="match status" value="1"/>
</dbReference>
<dbReference type="Pfam" id="PF00106">
    <property type="entry name" value="adh_short"/>
    <property type="match status" value="1"/>
</dbReference>
<comment type="caution">
    <text evidence="4">The sequence shown here is derived from an EMBL/GenBank/DDBJ whole genome shotgun (WGS) entry which is preliminary data.</text>
</comment>
<sequence length="255" mass="27082">MVKDQVASSDAHTAMPSLKGRKALITGGTTGIGRAIAVLLASEGTEVFICGRDAAHLDDALSRIAEVGTGHGVVCDLATREGLDRFFHEGEQTLGSYDIAVLNAGFGEGGLTDIDEDDLRYAIAADFTHYVVGAHKACKQFSDVGHIVLIGSYSVHKLGGGSTVYAAMKSGIHGFAEALRREVGEQGIKVSLIVPGLVGTDLQKPQITPEQQAQRIADETMLRAEDIAVSVHFALTQPDRTVVQELVVMQRDTRA</sequence>
<dbReference type="PRINTS" id="PR00080">
    <property type="entry name" value="SDRFAMILY"/>
</dbReference>
<dbReference type="PANTHER" id="PTHR42760">
    <property type="entry name" value="SHORT-CHAIN DEHYDROGENASES/REDUCTASES FAMILY MEMBER"/>
    <property type="match status" value="1"/>
</dbReference>
<accession>A0ABU2ZE83</accession>
<evidence type="ECO:0000256" key="2">
    <source>
        <dbReference type="ARBA" id="ARBA00023002"/>
    </source>
</evidence>
<gene>
    <name evidence="4" type="ORF">RM533_01810</name>
</gene>
<evidence type="ECO:0000313" key="5">
    <source>
        <dbReference type="Proteomes" id="UP001259803"/>
    </source>
</evidence>
<dbReference type="InterPro" id="IPR002347">
    <property type="entry name" value="SDR_fam"/>
</dbReference>
<protein>
    <submittedName>
        <fullName evidence="4">SDR family oxidoreductase</fullName>
        <ecNumber evidence="4">1.-.-.-</ecNumber>
    </submittedName>
</protein>
<proteinExistence type="inferred from homology"/>
<dbReference type="RefSeq" id="WP_311339473.1">
    <property type="nucleotide sequence ID" value="NZ_JAVRHS010000001.1"/>
</dbReference>
<dbReference type="GO" id="GO:0016491">
    <property type="term" value="F:oxidoreductase activity"/>
    <property type="evidence" value="ECO:0007669"/>
    <property type="project" value="UniProtKB-KW"/>
</dbReference>
<dbReference type="PRINTS" id="PR00081">
    <property type="entry name" value="GDHRDH"/>
</dbReference>
<dbReference type="Proteomes" id="UP001259803">
    <property type="component" value="Unassembled WGS sequence"/>
</dbReference>
<organism evidence="4 5">
    <name type="scientific">Croceicoccus esteveae</name>
    <dbReference type="NCBI Taxonomy" id="3075597"/>
    <lineage>
        <taxon>Bacteria</taxon>
        <taxon>Pseudomonadati</taxon>
        <taxon>Pseudomonadota</taxon>
        <taxon>Alphaproteobacteria</taxon>
        <taxon>Sphingomonadales</taxon>
        <taxon>Erythrobacteraceae</taxon>
        <taxon>Croceicoccus</taxon>
    </lineage>
</organism>
<keyword evidence="2 4" id="KW-0560">Oxidoreductase</keyword>
<dbReference type="Gene3D" id="3.40.50.720">
    <property type="entry name" value="NAD(P)-binding Rossmann-like Domain"/>
    <property type="match status" value="1"/>
</dbReference>
<evidence type="ECO:0000256" key="3">
    <source>
        <dbReference type="RuleBase" id="RU000363"/>
    </source>
</evidence>
<keyword evidence="5" id="KW-1185">Reference proteome</keyword>
<evidence type="ECO:0000256" key="1">
    <source>
        <dbReference type="ARBA" id="ARBA00006484"/>
    </source>
</evidence>
<dbReference type="EMBL" id="JAVRHS010000001">
    <property type="protein sequence ID" value="MDT0574916.1"/>
    <property type="molecule type" value="Genomic_DNA"/>
</dbReference>
<dbReference type="PANTHER" id="PTHR42760:SF133">
    <property type="entry name" value="3-OXOACYL-[ACYL-CARRIER-PROTEIN] REDUCTASE"/>
    <property type="match status" value="1"/>
</dbReference>
<comment type="similarity">
    <text evidence="1 3">Belongs to the short-chain dehydrogenases/reductases (SDR) family.</text>
</comment>
<reference evidence="4 5" key="1">
    <citation type="submission" date="2023-09" db="EMBL/GenBank/DDBJ databases">
        <authorList>
            <person name="Rey-Velasco X."/>
        </authorList>
    </citation>
    <scope>NUCLEOTIDE SEQUENCE [LARGE SCALE GENOMIC DNA]</scope>
    <source>
        <strain evidence="4 5">F390</strain>
    </source>
</reference>
<evidence type="ECO:0000313" key="4">
    <source>
        <dbReference type="EMBL" id="MDT0574916.1"/>
    </source>
</evidence>